<gene>
    <name evidence="1" type="ORF">Purlil1_7705</name>
</gene>
<evidence type="ECO:0000313" key="1">
    <source>
        <dbReference type="EMBL" id="KAK4087947.1"/>
    </source>
</evidence>
<sequence length="404" mass="45274">MKDAASPGTPKPSRAALRGFWLGAETGQTSSPPNTSHRPSVTLITGRSRVACFPRHRCHADAPIVAFTAAMTCSRSDGHDGNLFSASERHDDIDARSACRDSAPKPPILGWGLSIRDSMRRRPRERIVVEPLLWTKLQLENLRRSFHGPYPAPPAAMKLEYPGDDLRLKQFEKWFHDGEFFQRESIVVRFLSGGFVAQGPLRLFGELYFRLGGYRAIMLPCSCYYFLKECAVGYAGSAVPVAAHIDHGHIAYLRQKKLPCFDDVYLRYSRPVDNILAIKEKRLVSENQLHDPYLVALLIALAQQQWKGLGVERRQHAAGVTPKVLYTSDDGRAMHLYSTNVSATMIRMFDDPTFSPPMPQSLAVDIIAIPYEPLETLRDRMMALLLSATNLDDVGTSEELVTYQ</sequence>
<reference evidence="1 2" key="1">
    <citation type="journal article" date="2024" name="Microbiol. Resour. Announc.">
        <title>Genome annotations for the ascomycete fungi Trichoderma harzianum, Trichoderma aggressivum, and Purpureocillium lilacinum.</title>
        <authorList>
            <person name="Beijen E.P.W."/>
            <person name="Ohm R.A."/>
        </authorList>
    </citation>
    <scope>NUCLEOTIDE SEQUENCE [LARGE SCALE GENOMIC DNA]</scope>
    <source>
        <strain evidence="1 2">CBS 150709</strain>
    </source>
</reference>
<protein>
    <submittedName>
        <fullName evidence="1">Uncharacterized protein</fullName>
    </submittedName>
</protein>
<dbReference type="Proteomes" id="UP001287286">
    <property type="component" value="Unassembled WGS sequence"/>
</dbReference>
<organism evidence="1 2">
    <name type="scientific">Purpureocillium lilacinum</name>
    <name type="common">Paecilomyces lilacinus</name>
    <dbReference type="NCBI Taxonomy" id="33203"/>
    <lineage>
        <taxon>Eukaryota</taxon>
        <taxon>Fungi</taxon>
        <taxon>Dikarya</taxon>
        <taxon>Ascomycota</taxon>
        <taxon>Pezizomycotina</taxon>
        <taxon>Sordariomycetes</taxon>
        <taxon>Hypocreomycetidae</taxon>
        <taxon>Hypocreales</taxon>
        <taxon>Ophiocordycipitaceae</taxon>
        <taxon>Purpureocillium</taxon>
    </lineage>
</organism>
<evidence type="ECO:0000313" key="2">
    <source>
        <dbReference type="Proteomes" id="UP001287286"/>
    </source>
</evidence>
<dbReference type="EMBL" id="JAWRVI010000028">
    <property type="protein sequence ID" value="KAK4087947.1"/>
    <property type="molecule type" value="Genomic_DNA"/>
</dbReference>
<name>A0ABR0BV79_PURLI</name>
<accession>A0ABR0BV79</accession>
<keyword evidence="2" id="KW-1185">Reference proteome</keyword>
<comment type="caution">
    <text evidence="1">The sequence shown here is derived from an EMBL/GenBank/DDBJ whole genome shotgun (WGS) entry which is preliminary data.</text>
</comment>
<proteinExistence type="predicted"/>